<dbReference type="PROSITE" id="PS50011">
    <property type="entry name" value="PROTEIN_KINASE_DOM"/>
    <property type="match status" value="1"/>
</dbReference>
<evidence type="ECO:0000313" key="13">
    <source>
        <dbReference type="Proteomes" id="UP001370758"/>
    </source>
</evidence>
<dbReference type="FunFam" id="3.30.200.20:FF:000306">
    <property type="entry name" value="IKS protein kinase"/>
    <property type="match status" value="1"/>
</dbReference>
<evidence type="ECO:0000256" key="4">
    <source>
        <dbReference type="ARBA" id="ARBA00022741"/>
    </source>
</evidence>
<comment type="catalytic activity">
    <reaction evidence="8">
        <text>L-threonyl-[protein] + ATP = O-phospho-L-threonyl-[protein] + ADP + H(+)</text>
        <dbReference type="Rhea" id="RHEA:46608"/>
        <dbReference type="Rhea" id="RHEA-COMP:11060"/>
        <dbReference type="Rhea" id="RHEA-COMP:11605"/>
        <dbReference type="ChEBI" id="CHEBI:15378"/>
        <dbReference type="ChEBI" id="CHEBI:30013"/>
        <dbReference type="ChEBI" id="CHEBI:30616"/>
        <dbReference type="ChEBI" id="CHEBI:61977"/>
        <dbReference type="ChEBI" id="CHEBI:456216"/>
        <dbReference type="EC" id="2.7.11.1"/>
    </reaction>
</comment>
<evidence type="ECO:0000256" key="5">
    <source>
        <dbReference type="ARBA" id="ARBA00022777"/>
    </source>
</evidence>
<feature type="compositionally biased region" description="Low complexity" evidence="10">
    <location>
        <begin position="598"/>
        <end position="616"/>
    </location>
</feature>
<evidence type="ECO:0000313" key="12">
    <source>
        <dbReference type="EMBL" id="KAK6502847.1"/>
    </source>
</evidence>
<dbReference type="Pfam" id="PF00069">
    <property type="entry name" value="Pkinase"/>
    <property type="match status" value="1"/>
</dbReference>
<feature type="compositionally biased region" description="Low complexity" evidence="10">
    <location>
        <begin position="638"/>
        <end position="647"/>
    </location>
</feature>
<dbReference type="Gene3D" id="3.30.200.20">
    <property type="entry name" value="Phosphorylase Kinase, domain 1"/>
    <property type="match status" value="1"/>
</dbReference>
<dbReference type="GO" id="GO:0005737">
    <property type="term" value="C:cytoplasm"/>
    <property type="evidence" value="ECO:0007669"/>
    <property type="project" value="TreeGrafter"/>
</dbReference>
<dbReference type="EMBL" id="JAVHJL010000005">
    <property type="protein sequence ID" value="KAK6502847.1"/>
    <property type="molecule type" value="Genomic_DNA"/>
</dbReference>
<feature type="region of interest" description="Disordered" evidence="10">
    <location>
        <begin position="663"/>
        <end position="705"/>
    </location>
</feature>
<dbReference type="GO" id="GO:0004674">
    <property type="term" value="F:protein serine/threonine kinase activity"/>
    <property type="evidence" value="ECO:0007669"/>
    <property type="project" value="UniProtKB-KW"/>
</dbReference>
<dbReference type="GO" id="GO:0005634">
    <property type="term" value="C:nucleus"/>
    <property type="evidence" value="ECO:0007669"/>
    <property type="project" value="TreeGrafter"/>
</dbReference>
<dbReference type="InterPro" id="IPR011009">
    <property type="entry name" value="Kinase-like_dom_sf"/>
</dbReference>
<evidence type="ECO:0000256" key="7">
    <source>
        <dbReference type="ARBA" id="ARBA00037982"/>
    </source>
</evidence>
<evidence type="ECO:0000256" key="10">
    <source>
        <dbReference type="SAM" id="MobiDB-lite"/>
    </source>
</evidence>
<feature type="compositionally biased region" description="Basic and acidic residues" evidence="10">
    <location>
        <begin position="155"/>
        <end position="167"/>
    </location>
</feature>
<keyword evidence="5 12" id="KW-0418">Kinase</keyword>
<keyword evidence="13" id="KW-1185">Reference proteome</keyword>
<gene>
    <name evidence="12" type="primary">IKS1_1</name>
    <name evidence="12" type="ORF">TWF481_007888</name>
</gene>
<feature type="compositionally biased region" description="Polar residues" evidence="10">
    <location>
        <begin position="552"/>
        <end position="570"/>
    </location>
</feature>
<dbReference type="AlphaFoldDB" id="A0AAV9W7B2"/>
<feature type="region of interest" description="Disordered" evidence="10">
    <location>
        <begin position="118"/>
        <end position="177"/>
    </location>
</feature>
<dbReference type="GO" id="GO:0005524">
    <property type="term" value="F:ATP binding"/>
    <property type="evidence" value="ECO:0007669"/>
    <property type="project" value="UniProtKB-KW"/>
</dbReference>
<dbReference type="CDD" id="cd00180">
    <property type="entry name" value="PKc"/>
    <property type="match status" value="1"/>
</dbReference>
<dbReference type="InterPro" id="IPR000719">
    <property type="entry name" value="Prot_kinase_dom"/>
</dbReference>
<dbReference type="FunFam" id="1.10.510.10:FF:000699">
    <property type="entry name" value="Probable serine/threonine-protein kinase iksA"/>
    <property type="match status" value="1"/>
</dbReference>
<proteinExistence type="inferred from homology"/>
<organism evidence="12 13">
    <name type="scientific">Arthrobotrys musiformis</name>
    <dbReference type="NCBI Taxonomy" id="47236"/>
    <lineage>
        <taxon>Eukaryota</taxon>
        <taxon>Fungi</taxon>
        <taxon>Dikarya</taxon>
        <taxon>Ascomycota</taxon>
        <taxon>Pezizomycotina</taxon>
        <taxon>Orbiliomycetes</taxon>
        <taxon>Orbiliales</taxon>
        <taxon>Orbiliaceae</taxon>
        <taxon>Arthrobotrys</taxon>
    </lineage>
</organism>
<sequence>MDSIVPYRGDSSSVVLRHENSLVVYDHQSRQLALRSTSPPGPHDAPTLRAPTCPYCHQTISEDLAEEIRRDSAASAHAHRRDHSSSGSGGGANSSDDTAGFITPEYFRILTARLLPDSNTANNTHLSPPGSPRRRIPGLVGVATSGTSTPPSPIEDGRGATARERYGRSRSSSAHGISSSAFSPGYFNQFFVKEKELGKGGKGVVLLVRHVLDGVNLGLFACKRVPVGDDHEWLAKVLQEVQLLQQLSHQNLVSYRHAWLEDMQISNFGPSVPCAFILQQYCNSGDLQNYVYEKKSTITNDQIKAQLRMRRLSKNGRSPGNTTDSSPKLLPLDQVITFFRDIAAGLSHLHSNGFIHRDLKPSNCLLHDTGVLGSGLRVLVSDFGEVQREDAKRKSTGATGTISYCAPEVLRRVGPNGELGNFSTKSDIFSLGMILHFMCFAKLPYINSDEENEENEEIDKLKEEISGWQGYGSAPYDKYRSSRVDIPEKLFRSLGRLLSVEPAKRPSAADILGGIRGEFGFAEDGVSRRTPVSPKPPNLSLADDDRFHRISPVSSGPNTPVINPSNSITRARNGPLSGKQHTRKSSKLREITSQFSLPEPVSTSNPSSSPHNGSPNAGELFGGPLESRVRTPQVVGVSNDSSSSSSDAEGPLVPVRTLSSSLILRPKGAASPRALPEKPHLSDEDDEGDGDSDDDDYEGSEGFGIGIEMGKVGRSMVMTTGNEMKIPALTAPVVVGGAGRGAPWWVRVPPQVWLAAKVLLFFGKVFSVMERCSPVTPNPWVFNSLLMLALVDLFGYVSLPIVGLARGVRRGSVKIWEGEGLIYYPSTHPWSTIVTPLPRPRTFILTPHFYIM</sequence>
<feature type="region of interest" description="Disordered" evidence="10">
    <location>
        <begin position="31"/>
        <end position="50"/>
    </location>
</feature>
<feature type="region of interest" description="Disordered" evidence="10">
    <location>
        <begin position="525"/>
        <end position="624"/>
    </location>
</feature>
<dbReference type="EC" id="2.7.11.1" evidence="1"/>
<evidence type="ECO:0000259" key="11">
    <source>
        <dbReference type="PROSITE" id="PS50011"/>
    </source>
</evidence>
<evidence type="ECO:0000256" key="9">
    <source>
        <dbReference type="ARBA" id="ARBA00048679"/>
    </source>
</evidence>
<dbReference type="SMART" id="SM00220">
    <property type="entry name" value="S_TKc"/>
    <property type="match status" value="1"/>
</dbReference>
<dbReference type="PANTHER" id="PTHR11042">
    <property type="entry name" value="EUKARYOTIC TRANSLATION INITIATION FACTOR 2-ALPHA KINASE EIF2-ALPHA KINASE -RELATED"/>
    <property type="match status" value="1"/>
</dbReference>
<dbReference type="InterPro" id="IPR008271">
    <property type="entry name" value="Ser/Thr_kinase_AS"/>
</dbReference>
<keyword evidence="2" id="KW-0723">Serine/threonine-protein kinase</keyword>
<keyword evidence="3" id="KW-0808">Transferase</keyword>
<feature type="domain" description="Protein kinase" evidence="11">
    <location>
        <begin position="191"/>
        <end position="519"/>
    </location>
</feature>
<protein>
    <recommendedName>
        <fullName evidence="1">non-specific serine/threonine protein kinase</fullName>
        <ecNumber evidence="1">2.7.11.1</ecNumber>
    </recommendedName>
</protein>
<evidence type="ECO:0000256" key="8">
    <source>
        <dbReference type="ARBA" id="ARBA00047899"/>
    </source>
</evidence>
<keyword evidence="6" id="KW-0067">ATP-binding</keyword>
<dbReference type="SUPFAM" id="SSF56112">
    <property type="entry name" value="Protein kinase-like (PK-like)"/>
    <property type="match status" value="1"/>
</dbReference>
<accession>A0AAV9W7B2</accession>
<dbReference type="Proteomes" id="UP001370758">
    <property type="component" value="Unassembled WGS sequence"/>
</dbReference>
<comment type="catalytic activity">
    <reaction evidence="9">
        <text>L-seryl-[protein] + ATP = O-phospho-L-seryl-[protein] + ADP + H(+)</text>
        <dbReference type="Rhea" id="RHEA:17989"/>
        <dbReference type="Rhea" id="RHEA-COMP:9863"/>
        <dbReference type="Rhea" id="RHEA-COMP:11604"/>
        <dbReference type="ChEBI" id="CHEBI:15378"/>
        <dbReference type="ChEBI" id="CHEBI:29999"/>
        <dbReference type="ChEBI" id="CHEBI:30616"/>
        <dbReference type="ChEBI" id="CHEBI:83421"/>
        <dbReference type="ChEBI" id="CHEBI:456216"/>
        <dbReference type="EC" id="2.7.11.1"/>
    </reaction>
</comment>
<name>A0AAV9W7B2_9PEZI</name>
<evidence type="ECO:0000256" key="6">
    <source>
        <dbReference type="ARBA" id="ARBA00022840"/>
    </source>
</evidence>
<keyword evidence="4" id="KW-0547">Nucleotide-binding</keyword>
<feature type="region of interest" description="Disordered" evidence="10">
    <location>
        <begin position="634"/>
        <end position="653"/>
    </location>
</feature>
<dbReference type="PROSITE" id="PS00108">
    <property type="entry name" value="PROTEIN_KINASE_ST"/>
    <property type="match status" value="1"/>
</dbReference>
<evidence type="ECO:0000256" key="2">
    <source>
        <dbReference type="ARBA" id="ARBA00022527"/>
    </source>
</evidence>
<dbReference type="Gene3D" id="1.10.510.10">
    <property type="entry name" value="Transferase(Phosphotransferase) domain 1"/>
    <property type="match status" value="1"/>
</dbReference>
<evidence type="ECO:0000256" key="1">
    <source>
        <dbReference type="ARBA" id="ARBA00012513"/>
    </source>
</evidence>
<comment type="caution">
    <text evidence="12">The sequence shown here is derived from an EMBL/GenBank/DDBJ whole genome shotgun (WGS) entry which is preliminary data.</text>
</comment>
<reference evidence="12 13" key="1">
    <citation type="submission" date="2023-08" db="EMBL/GenBank/DDBJ databases">
        <authorList>
            <person name="Palmer J.M."/>
        </authorList>
    </citation>
    <scope>NUCLEOTIDE SEQUENCE [LARGE SCALE GENOMIC DNA]</scope>
    <source>
        <strain evidence="12 13">TWF481</strain>
    </source>
</reference>
<dbReference type="InterPro" id="IPR050339">
    <property type="entry name" value="CC_SR_Kinase"/>
</dbReference>
<dbReference type="PANTHER" id="PTHR11042:SF138">
    <property type="entry name" value="SERINE_THREONINE-PROTEIN KINASE IKS1-RELATED"/>
    <property type="match status" value="1"/>
</dbReference>
<feature type="region of interest" description="Disordered" evidence="10">
    <location>
        <begin position="70"/>
        <end position="97"/>
    </location>
</feature>
<feature type="compositionally biased region" description="Acidic residues" evidence="10">
    <location>
        <begin position="683"/>
        <end position="699"/>
    </location>
</feature>
<comment type="similarity">
    <text evidence="7">Belongs to the protein kinase superfamily. Ser/Thr protein kinase family. GCN2 subfamily.</text>
</comment>
<evidence type="ECO:0000256" key="3">
    <source>
        <dbReference type="ARBA" id="ARBA00022679"/>
    </source>
</evidence>